<keyword evidence="3" id="KW-1185">Reference proteome</keyword>
<dbReference type="SUPFAM" id="SSF52540">
    <property type="entry name" value="P-loop containing nucleoside triphosphate hydrolases"/>
    <property type="match status" value="1"/>
</dbReference>
<dbReference type="InterPro" id="IPR003959">
    <property type="entry name" value="ATPase_AAA_core"/>
</dbReference>
<evidence type="ECO:0000259" key="1">
    <source>
        <dbReference type="SMART" id="SM00382"/>
    </source>
</evidence>
<dbReference type="GO" id="GO:0016887">
    <property type="term" value="F:ATP hydrolysis activity"/>
    <property type="evidence" value="ECO:0007669"/>
    <property type="project" value="InterPro"/>
</dbReference>
<evidence type="ECO:0000313" key="2">
    <source>
        <dbReference type="EMBL" id="ADO67312.1"/>
    </source>
</evidence>
<feature type="domain" description="AAA+ ATPase" evidence="1">
    <location>
        <begin position="146"/>
        <end position="325"/>
    </location>
</feature>
<evidence type="ECO:0000313" key="3">
    <source>
        <dbReference type="Proteomes" id="UP000029781"/>
    </source>
</evidence>
<name>E3T549_CROVB</name>
<reference evidence="2 3" key="1">
    <citation type="journal article" date="2010" name="Proc. Natl. Acad. Sci. U.S.A.">
        <title>Giant virus with a remarkable complement of genes infects marine zooplankton.</title>
        <authorList>
            <person name="Fischer M.G."/>
            <person name="Allen M.J."/>
            <person name="Wilson W.H."/>
            <person name="Suttle C.A."/>
        </authorList>
    </citation>
    <scope>NUCLEOTIDE SEQUENCE [LARGE SCALE GENOMIC DNA]</scope>
    <source>
        <strain evidence="2 3">BV-PW1</strain>
    </source>
</reference>
<dbReference type="PANTHER" id="PTHR43392:SF2">
    <property type="entry name" value="AAA-TYPE ATPASE FAMILY PROTEIN _ ANKYRIN REPEAT FAMILY PROTEIN"/>
    <property type="match status" value="1"/>
</dbReference>
<dbReference type="Gene3D" id="3.40.50.300">
    <property type="entry name" value="P-loop containing nucleotide triphosphate hydrolases"/>
    <property type="match status" value="1"/>
</dbReference>
<sequence>MSNRFEDTDKSNHLTINKKSKGVIKYKKRNKNMKLNHKFINDIEHNLLKSSDNTLSSMKKLDNQVINNIPNPMNTISNLDDLLKLAKMAKEKETNNVQYIKSVQRLSKIVEPLEELNNVIGLDYIKNQLIDQVIYLMTHCDERYPPMLHTIIDGPPGTGKTKIAKIIGKIISKIGYLKPLEKIDNSPKFTSMAKLIKDSLVIDIIPEKMKTNKNGIVKYVTRNDLVSGYLGQTAIKTQKAIDEASGGVLIIDEAYSLGGKRGHDDTDSYSQECIDTLVSNLSENRSFVCIILGYSDDINNSFISQNKGLESRFPFRYTIKDYQIEDLYNILTDKITNDGYNYNKEIFQNFLLKKSKEFKFMGRDMETLWFKIKMAHTKRIFLKKVDNTNEIIKEDIDEGLNKFFSIRNINKEKEKNPYYAFYT</sequence>
<dbReference type="PANTHER" id="PTHR43392">
    <property type="entry name" value="AAA-TYPE ATPASE FAMILY PROTEIN / ANKYRIN REPEAT FAMILY PROTEIN"/>
    <property type="match status" value="1"/>
</dbReference>
<dbReference type="InterPro" id="IPR027417">
    <property type="entry name" value="P-loop_NTPase"/>
</dbReference>
<dbReference type="KEGG" id="vg:9887681"/>
<dbReference type="SMART" id="SM00382">
    <property type="entry name" value="AAA"/>
    <property type="match status" value="1"/>
</dbReference>
<dbReference type="InterPro" id="IPR003593">
    <property type="entry name" value="AAA+_ATPase"/>
</dbReference>
<accession>E3T549</accession>
<gene>
    <name evidence="2" type="ORF">crov279</name>
</gene>
<organism evidence="2 3">
    <name type="scientific">Cafeteria roenbergensis virus (strain BV-PW1)</name>
    <name type="common">CroV</name>
    <dbReference type="NCBI Taxonomy" id="693272"/>
    <lineage>
        <taxon>Viruses</taxon>
        <taxon>Varidnaviria</taxon>
        <taxon>Bamfordvirae</taxon>
        <taxon>Nucleocytoviricota</taxon>
        <taxon>Megaviricetes</taxon>
        <taxon>Imitervirales</taxon>
        <taxon>Mimiviridae</taxon>
        <taxon>Aliimimivirinae</taxon>
        <taxon>Rheavirus</taxon>
        <taxon>Rheavirus sinusmexicani</taxon>
    </lineage>
</organism>
<dbReference type="RefSeq" id="YP_003969911.1">
    <property type="nucleotide sequence ID" value="NC_014637.1"/>
</dbReference>
<dbReference type="Pfam" id="PF00004">
    <property type="entry name" value="AAA"/>
    <property type="match status" value="1"/>
</dbReference>
<protein>
    <submittedName>
        <fullName evidence="2">Putative ATPase</fullName>
    </submittedName>
</protein>
<organismHost>
    <name type="scientific">Cafeteria roenbergensis</name>
    <name type="common">Marine flagellate</name>
    <dbReference type="NCBI Taxonomy" id="33653"/>
</organismHost>
<dbReference type="EMBL" id="GU244497">
    <property type="protein sequence ID" value="ADO67312.1"/>
    <property type="molecule type" value="Genomic_DNA"/>
</dbReference>
<dbReference type="GeneID" id="9887681"/>
<dbReference type="InterPro" id="IPR050773">
    <property type="entry name" value="CbxX/CfxQ_RuBisCO_ESX"/>
</dbReference>
<proteinExistence type="predicted"/>
<dbReference type="OrthoDB" id="16526at10239"/>
<dbReference type="GO" id="GO:0005524">
    <property type="term" value="F:ATP binding"/>
    <property type="evidence" value="ECO:0007669"/>
    <property type="project" value="InterPro"/>
</dbReference>
<dbReference type="Proteomes" id="UP000029781">
    <property type="component" value="Segment"/>
</dbReference>